<protein>
    <submittedName>
        <fullName evidence="1">Uncharacterized protein</fullName>
    </submittedName>
</protein>
<name>A0ACB9H5F9_CICIN</name>
<gene>
    <name evidence="1" type="ORF">L2E82_03085</name>
</gene>
<accession>A0ACB9H5F9</accession>
<comment type="caution">
    <text evidence="1">The sequence shown here is derived from an EMBL/GenBank/DDBJ whole genome shotgun (WGS) entry which is preliminary data.</text>
</comment>
<proteinExistence type="predicted"/>
<evidence type="ECO:0000313" key="2">
    <source>
        <dbReference type="Proteomes" id="UP001055811"/>
    </source>
</evidence>
<evidence type="ECO:0000313" key="1">
    <source>
        <dbReference type="EMBL" id="KAI3790212.1"/>
    </source>
</evidence>
<sequence length="175" mass="19892">MAPTILITIVLHFLLYPQLHQQQPLPATGFSISHRGAYHRQAKYTVATNKYCGGQEVSSEAFPSNPKRGRRGLSQKSELMVLSEGLKYDKVIGQSADLFSLQRFINRSKPRLKNQEQQNLTRWAALFDYTAAELGKFVVDESEKFQLLAGRTSELGFTFTFPVMKLFIDLSIEEM</sequence>
<keyword evidence="2" id="KW-1185">Reference proteome</keyword>
<reference evidence="2" key="1">
    <citation type="journal article" date="2022" name="Mol. Ecol. Resour.">
        <title>The genomes of chicory, endive, great burdock and yacon provide insights into Asteraceae palaeo-polyploidization history and plant inulin production.</title>
        <authorList>
            <person name="Fan W."/>
            <person name="Wang S."/>
            <person name="Wang H."/>
            <person name="Wang A."/>
            <person name="Jiang F."/>
            <person name="Liu H."/>
            <person name="Zhao H."/>
            <person name="Xu D."/>
            <person name="Zhang Y."/>
        </authorList>
    </citation>
    <scope>NUCLEOTIDE SEQUENCE [LARGE SCALE GENOMIC DNA]</scope>
    <source>
        <strain evidence="2">cv. Punajuju</strain>
    </source>
</reference>
<reference evidence="1 2" key="2">
    <citation type="journal article" date="2022" name="Mol. Ecol. Resour.">
        <title>The genomes of chicory, endive, great burdock and yacon provide insights into Asteraceae paleo-polyploidization history and plant inulin production.</title>
        <authorList>
            <person name="Fan W."/>
            <person name="Wang S."/>
            <person name="Wang H."/>
            <person name="Wang A."/>
            <person name="Jiang F."/>
            <person name="Liu H."/>
            <person name="Zhao H."/>
            <person name="Xu D."/>
            <person name="Zhang Y."/>
        </authorList>
    </citation>
    <scope>NUCLEOTIDE SEQUENCE [LARGE SCALE GENOMIC DNA]</scope>
    <source>
        <strain evidence="2">cv. Punajuju</strain>
        <tissue evidence="1">Leaves</tissue>
    </source>
</reference>
<dbReference type="Proteomes" id="UP001055811">
    <property type="component" value="Linkage Group LG01"/>
</dbReference>
<organism evidence="1 2">
    <name type="scientific">Cichorium intybus</name>
    <name type="common">Chicory</name>
    <dbReference type="NCBI Taxonomy" id="13427"/>
    <lineage>
        <taxon>Eukaryota</taxon>
        <taxon>Viridiplantae</taxon>
        <taxon>Streptophyta</taxon>
        <taxon>Embryophyta</taxon>
        <taxon>Tracheophyta</taxon>
        <taxon>Spermatophyta</taxon>
        <taxon>Magnoliopsida</taxon>
        <taxon>eudicotyledons</taxon>
        <taxon>Gunneridae</taxon>
        <taxon>Pentapetalae</taxon>
        <taxon>asterids</taxon>
        <taxon>campanulids</taxon>
        <taxon>Asterales</taxon>
        <taxon>Asteraceae</taxon>
        <taxon>Cichorioideae</taxon>
        <taxon>Cichorieae</taxon>
        <taxon>Cichoriinae</taxon>
        <taxon>Cichorium</taxon>
    </lineage>
</organism>
<dbReference type="EMBL" id="CM042009">
    <property type="protein sequence ID" value="KAI3790212.1"/>
    <property type="molecule type" value="Genomic_DNA"/>
</dbReference>